<organism evidence="1">
    <name type="scientific">Candidatus Methanophaga sp. ANME-1 ERB7</name>
    <dbReference type="NCBI Taxonomy" id="2759913"/>
    <lineage>
        <taxon>Archaea</taxon>
        <taxon>Methanobacteriati</taxon>
        <taxon>Methanobacteriota</taxon>
        <taxon>Stenosarchaea group</taxon>
        <taxon>Methanomicrobia</taxon>
        <taxon>Candidatus Methanophagales</taxon>
        <taxon>Candidatus Methanophagaceae</taxon>
        <taxon>Candidatus Methanophaga</taxon>
    </lineage>
</organism>
<sequence length="88" mass="10167">MNVRIETKQNWETLDGILKLLQDSHGHTVREIREAIWLPEEKLASILCFFVDFDLINYVNGKSQVKIMPSGLRVLGLPSEYESKFEGM</sequence>
<name>A0A7G9Z9A4_9EURY</name>
<reference evidence="1" key="1">
    <citation type="submission" date="2020-06" db="EMBL/GenBank/DDBJ databases">
        <title>Unique genomic features of the anaerobic methanotrophic archaea.</title>
        <authorList>
            <person name="Chadwick G.L."/>
            <person name="Skennerton C.T."/>
            <person name="Laso-Perez R."/>
            <person name="Leu A.O."/>
            <person name="Speth D.R."/>
            <person name="Yu H."/>
            <person name="Morgan-Lang C."/>
            <person name="Hatzenpichler R."/>
            <person name="Goudeau D."/>
            <person name="Malmstrom R."/>
            <person name="Brazelton W.J."/>
            <person name="Woyke T."/>
            <person name="Hallam S.J."/>
            <person name="Tyson G.W."/>
            <person name="Wegener G."/>
            <person name="Boetius A."/>
            <person name="Orphan V."/>
        </authorList>
    </citation>
    <scope>NUCLEOTIDE SEQUENCE</scope>
</reference>
<protein>
    <recommendedName>
        <fullName evidence="2">ArnR1-like winged helix-turn-helix domain-containing protein</fullName>
    </recommendedName>
</protein>
<gene>
    <name evidence="1" type="ORF">IPLBMFHP_00024</name>
</gene>
<dbReference type="EMBL" id="MT631670">
    <property type="protein sequence ID" value="QNO56838.1"/>
    <property type="molecule type" value="Genomic_DNA"/>
</dbReference>
<proteinExistence type="predicted"/>
<evidence type="ECO:0008006" key="2">
    <source>
        <dbReference type="Google" id="ProtNLM"/>
    </source>
</evidence>
<accession>A0A7G9Z9A4</accession>
<evidence type="ECO:0000313" key="1">
    <source>
        <dbReference type="EMBL" id="QNO56838.1"/>
    </source>
</evidence>
<dbReference type="AlphaFoldDB" id="A0A7G9Z9A4"/>